<dbReference type="AlphaFoldDB" id="A0A0S3KC46"/>
<dbReference type="EMBL" id="CP013614">
    <property type="protein sequence ID" value="ALS01810.1"/>
    <property type="molecule type" value="Genomic_DNA"/>
</dbReference>
<name>A0A0S3KC46_9ENTE</name>
<comment type="similarity">
    <text evidence="1">Belongs to the 3-oxoacid CoA-transferase subunit B family.</text>
</comment>
<organism evidence="4 6">
    <name type="scientific">Enterococcus silesiacus</name>
    <dbReference type="NCBI Taxonomy" id="332949"/>
    <lineage>
        <taxon>Bacteria</taxon>
        <taxon>Bacillati</taxon>
        <taxon>Bacillota</taxon>
        <taxon>Bacilli</taxon>
        <taxon>Lactobacillales</taxon>
        <taxon>Enterococcaceae</taxon>
        <taxon>Enterococcus</taxon>
    </lineage>
</organism>
<evidence type="ECO:0000256" key="1">
    <source>
        <dbReference type="ARBA" id="ARBA00007047"/>
    </source>
</evidence>
<gene>
    <name evidence="3" type="ORF">ATZ33_10615</name>
    <name evidence="4" type="ORF">RV15_GL003454</name>
</gene>
<reference evidence="3 5" key="2">
    <citation type="submission" date="2015-12" db="EMBL/GenBank/DDBJ databases">
        <authorList>
            <person name="Lauer A."/>
            <person name="Humrighouse B."/>
            <person name="Loparev V."/>
            <person name="Shewmaker P.L."/>
            <person name="Whitney A.M."/>
            <person name="McLaughlin R.W."/>
        </authorList>
    </citation>
    <scope>NUCLEOTIDE SEQUENCE [LARGE SCALE GENOMIC DNA]</scope>
    <source>
        <strain evidence="3 5">LMG 23085</strain>
    </source>
</reference>
<evidence type="ECO:0000313" key="4">
    <source>
        <dbReference type="EMBL" id="OJG92069.1"/>
    </source>
</evidence>
<dbReference type="RefSeq" id="WP_071877381.1">
    <property type="nucleotide sequence ID" value="NZ_JXLC01000008.1"/>
</dbReference>
<protein>
    <submittedName>
        <fullName evidence="3">Acetate CoA-transferase</fullName>
    </submittedName>
    <submittedName>
        <fullName evidence="4">Butyate-acetoacetate Ca-transferase large chain</fullName>
    </submittedName>
</protein>
<dbReference type="GO" id="GO:0008410">
    <property type="term" value="F:CoA-transferase activity"/>
    <property type="evidence" value="ECO:0007669"/>
    <property type="project" value="InterPro"/>
</dbReference>
<dbReference type="SMART" id="SM00882">
    <property type="entry name" value="CoA_trans"/>
    <property type="match status" value="1"/>
</dbReference>
<evidence type="ECO:0000313" key="3">
    <source>
        <dbReference type="EMBL" id="ALS01810.1"/>
    </source>
</evidence>
<dbReference type="InterPro" id="IPR012791">
    <property type="entry name" value="3-oxoacid_CoA-transf_B"/>
</dbReference>
<dbReference type="SUPFAM" id="SSF100950">
    <property type="entry name" value="NagB/RpiA/CoA transferase-like"/>
    <property type="match status" value="1"/>
</dbReference>
<reference evidence="4 6" key="1">
    <citation type="submission" date="2014-12" db="EMBL/GenBank/DDBJ databases">
        <title>Draft genome sequences of 29 type strains of Enterococci.</title>
        <authorList>
            <person name="Zhong Z."/>
            <person name="Sun Z."/>
            <person name="Liu W."/>
            <person name="Zhang W."/>
            <person name="Zhang H."/>
        </authorList>
    </citation>
    <scope>NUCLEOTIDE SEQUENCE [LARGE SCALE GENOMIC DNA]</scope>
    <source>
        <strain evidence="4 6">DSM 22801</strain>
    </source>
</reference>
<evidence type="ECO:0000313" key="6">
    <source>
        <dbReference type="Proteomes" id="UP000183039"/>
    </source>
</evidence>
<keyword evidence="2" id="KW-0808">Transferase</keyword>
<dbReference type="PANTHER" id="PTHR13707:SF57">
    <property type="entry name" value="SUCCINYL-COA:3-KETOACID COENZYME A TRANSFERASE SUBUNIT B-RELATED"/>
    <property type="match status" value="1"/>
</dbReference>
<dbReference type="EMBL" id="JXLC01000008">
    <property type="protein sequence ID" value="OJG92069.1"/>
    <property type="molecule type" value="Genomic_DNA"/>
</dbReference>
<dbReference type="Pfam" id="PF01144">
    <property type="entry name" value="CoA_trans"/>
    <property type="match status" value="1"/>
</dbReference>
<proteinExistence type="inferred from homology"/>
<dbReference type="Proteomes" id="UP000065511">
    <property type="component" value="Chromosome"/>
</dbReference>
<dbReference type="Gene3D" id="3.40.1080.10">
    <property type="entry name" value="Glutaconate Coenzyme A-transferase"/>
    <property type="match status" value="1"/>
</dbReference>
<keyword evidence="5" id="KW-1185">Reference proteome</keyword>
<evidence type="ECO:0000256" key="2">
    <source>
        <dbReference type="ARBA" id="ARBA00022679"/>
    </source>
</evidence>
<dbReference type="NCBIfam" id="TIGR02428">
    <property type="entry name" value="pcaJ_scoB_fam"/>
    <property type="match status" value="1"/>
</dbReference>
<dbReference type="PROSITE" id="PS01274">
    <property type="entry name" value="COA_TRANSF_2"/>
    <property type="match status" value="1"/>
</dbReference>
<dbReference type="InterPro" id="IPR037171">
    <property type="entry name" value="NagB/RpiA_transferase-like"/>
</dbReference>
<accession>A0A0S3KC46</accession>
<evidence type="ECO:0000313" key="5">
    <source>
        <dbReference type="Proteomes" id="UP000065511"/>
    </source>
</evidence>
<dbReference type="InterPro" id="IPR004165">
    <property type="entry name" value="CoA_trans_fam_I"/>
</dbReference>
<dbReference type="InterPro" id="IPR004164">
    <property type="entry name" value="CoA_transf_AS"/>
</dbReference>
<sequence length="226" mass="23855">MQQKQLSLKEKITQRVAQELKDGDVVNLGIGMPTLVSNYIDPDITVFLQSENGVVGIDKPSGNQQTSTLVNAGGAPAGIIKGGAFIDSLTSFSLIRGGHIDITVLGGLQVDQQGNLANWMIPGKLIPGMGGAMDLVAGAKKVIIAMEHTTKKNEPKILKECALPLTASAVVSMIVTELAVFEFIEGQLTLIEICNESTLEEIKAKTEADFTIGQSLLEGIGKGVVL</sequence>
<dbReference type="OrthoDB" id="9778604at2"/>
<dbReference type="Proteomes" id="UP000183039">
    <property type="component" value="Unassembled WGS sequence"/>
</dbReference>
<dbReference type="PANTHER" id="PTHR13707">
    <property type="entry name" value="KETOACID-COENZYME A TRANSFERASE"/>
    <property type="match status" value="1"/>
</dbReference>
<dbReference type="KEGG" id="ess:ATZ33_10615"/>